<organism evidence="12 13">
    <name type="scientific">Plastorhodobacter daqingensis</name>
    <dbReference type="NCBI Taxonomy" id="1387281"/>
    <lineage>
        <taxon>Bacteria</taxon>
        <taxon>Pseudomonadati</taxon>
        <taxon>Pseudomonadota</taxon>
        <taxon>Alphaproteobacteria</taxon>
        <taxon>Rhodobacterales</taxon>
        <taxon>Paracoccaceae</taxon>
        <taxon>Plastorhodobacter</taxon>
    </lineage>
</organism>
<keyword evidence="5" id="KW-0547">Nucleotide-binding</keyword>
<dbReference type="EC" id="2.7.13.3" evidence="2"/>
<evidence type="ECO:0000256" key="1">
    <source>
        <dbReference type="ARBA" id="ARBA00000085"/>
    </source>
</evidence>
<evidence type="ECO:0000256" key="7">
    <source>
        <dbReference type="ARBA" id="ARBA00022840"/>
    </source>
</evidence>
<dbReference type="EMBL" id="JBHTFQ010000005">
    <property type="protein sequence ID" value="MFC7704662.1"/>
    <property type="molecule type" value="Genomic_DNA"/>
</dbReference>
<dbReference type="SUPFAM" id="SSF55874">
    <property type="entry name" value="ATPase domain of HSP90 chaperone/DNA topoisomerase II/histidine kinase"/>
    <property type="match status" value="1"/>
</dbReference>
<proteinExistence type="predicted"/>
<evidence type="ECO:0000256" key="9">
    <source>
        <dbReference type="SAM" id="Coils"/>
    </source>
</evidence>
<dbReference type="Pfam" id="PF02518">
    <property type="entry name" value="HATPase_c"/>
    <property type="match status" value="1"/>
</dbReference>
<evidence type="ECO:0000256" key="5">
    <source>
        <dbReference type="ARBA" id="ARBA00022741"/>
    </source>
</evidence>
<dbReference type="RefSeq" id="WP_377403220.1">
    <property type="nucleotide sequence ID" value="NZ_JBHTFQ010000005.1"/>
</dbReference>
<keyword evidence="3 8" id="KW-0597">Phosphoprotein</keyword>
<dbReference type="PROSITE" id="PS50109">
    <property type="entry name" value="HIS_KIN"/>
    <property type="match status" value="1"/>
</dbReference>
<dbReference type="InterPro" id="IPR011006">
    <property type="entry name" value="CheY-like_superfamily"/>
</dbReference>
<comment type="catalytic activity">
    <reaction evidence="1">
        <text>ATP + protein L-histidine = ADP + protein N-phospho-L-histidine.</text>
        <dbReference type="EC" id="2.7.13.3"/>
    </reaction>
</comment>
<dbReference type="Gene3D" id="3.30.450.20">
    <property type="entry name" value="PAS domain"/>
    <property type="match status" value="1"/>
</dbReference>
<feature type="coiled-coil region" evidence="9">
    <location>
        <begin position="128"/>
        <end position="193"/>
    </location>
</feature>
<keyword evidence="6 12" id="KW-0418">Kinase</keyword>
<sequence length="348" mass="37884">MMTDQGPARILYIDDDATLVRLVQKVLGRRGFQVVHAEDPDQIVAHVESGAIQAIVLDHYLRNGTGKDILQRLRESNHHLPVIYVTGSSEAQVAIDAMKAGAADYVTKTTGDDFLPLLATAIEQALANERLRIAKEQADAEIRRAKERAEALLAEVNHRVANSLAMVSGLLRLQAARSRSEEAKAELTETHARITAIARMHRALYTSEDVRHVEMDKYLGTLIDDLNATMQHEGRDIPVLLTADGLNMTADRAVSVGMIVAELVTNAMKYAYDPDSGGEIRVRFARCAPDRALLSVEDDGAGFDPSAAPVGTGLGTSIINSMASSLETELRYVQVPRGTRAEAEIPLI</sequence>
<evidence type="ECO:0000256" key="8">
    <source>
        <dbReference type="PROSITE-ProRule" id="PRU00169"/>
    </source>
</evidence>
<dbReference type="PANTHER" id="PTHR41523:SF8">
    <property type="entry name" value="ETHYLENE RESPONSE SENSOR PROTEIN"/>
    <property type="match status" value="1"/>
</dbReference>
<evidence type="ECO:0000313" key="12">
    <source>
        <dbReference type="EMBL" id="MFC7704662.1"/>
    </source>
</evidence>
<feature type="domain" description="Histidine kinase" evidence="10">
    <location>
        <begin position="155"/>
        <end position="348"/>
    </location>
</feature>
<reference evidence="13" key="1">
    <citation type="journal article" date="2019" name="Int. J. Syst. Evol. Microbiol.">
        <title>The Global Catalogue of Microorganisms (GCM) 10K type strain sequencing project: providing services to taxonomists for standard genome sequencing and annotation.</title>
        <authorList>
            <consortium name="The Broad Institute Genomics Platform"/>
            <consortium name="The Broad Institute Genome Sequencing Center for Infectious Disease"/>
            <person name="Wu L."/>
            <person name="Ma J."/>
        </authorList>
    </citation>
    <scope>NUCLEOTIDE SEQUENCE [LARGE SCALE GENOMIC DNA]</scope>
    <source>
        <strain evidence="13">CGMCC 1.12750</strain>
    </source>
</reference>
<evidence type="ECO:0000259" key="10">
    <source>
        <dbReference type="PROSITE" id="PS50109"/>
    </source>
</evidence>
<dbReference type="SMART" id="SM00448">
    <property type="entry name" value="REC"/>
    <property type="match status" value="1"/>
</dbReference>
<evidence type="ECO:0000256" key="3">
    <source>
        <dbReference type="ARBA" id="ARBA00022553"/>
    </source>
</evidence>
<protein>
    <recommendedName>
        <fullName evidence="2">histidine kinase</fullName>
        <ecNumber evidence="2">2.7.13.3</ecNumber>
    </recommendedName>
</protein>
<dbReference type="PANTHER" id="PTHR41523">
    <property type="entry name" value="TWO-COMPONENT SYSTEM SENSOR PROTEIN"/>
    <property type="match status" value="1"/>
</dbReference>
<comment type="caution">
    <text evidence="12">The sequence shown here is derived from an EMBL/GenBank/DDBJ whole genome shotgun (WGS) entry which is preliminary data.</text>
</comment>
<gene>
    <name evidence="12" type="ORF">ACFQXB_10700</name>
</gene>
<evidence type="ECO:0000256" key="2">
    <source>
        <dbReference type="ARBA" id="ARBA00012438"/>
    </source>
</evidence>
<evidence type="ECO:0000256" key="6">
    <source>
        <dbReference type="ARBA" id="ARBA00022777"/>
    </source>
</evidence>
<dbReference type="InterPro" id="IPR003594">
    <property type="entry name" value="HATPase_dom"/>
</dbReference>
<name>A0ABW2UN49_9RHOB</name>
<dbReference type="Pfam" id="PF00072">
    <property type="entry name" value="Response_reg"/>
    <property type="match status" value="1"/>
</dbReference>
<dbReference type="InterPro" id="IPR036890">
    <property type="entry name" value="HATPase_C_sf"/>
</dbReference>
<dbReference type="Proteomes" id="UP001596516">
    <property type="component" value="Unassembled WGS sequence"/>
</dbReference>
<accession>A0ABW2UN49</accession>
<dbReference type="Gene3D" id="3.30.565.10">
    <property type="entry name" value="Histidine kinase-like ATPase, C-terminal domain"/>
    <property type="match status" value="1"/>
</dbReference>
<evidence type="ECO:0000256" key="4">
    <source>
        <dbReference type="ARBA" id="ARBA00022679"/>
    </source>
</evidence>
<feature type="modified residue" description="4-aspartylphosphate" evidence="8">
    <location>
        <position position="58"/>
    </location>
</feature>
<dbReference type="CDD" id="cd00156">
    <property type="entry name" value="REC"/>
    <property type="match status" value="1"/>
</dbReference>
<evidence type="ECO:0000313" key="13">
    <source>
        <dbReference type="Proteomes" id="UP001596516"/>
    </source>
</evidence>
<dbReference type="PROSITE" id="PS50110">
    <property type="entry name" value="RESPONSE_REGULATORY"/>
    <property type="match status" value="1"/>
</dbReference>
<keyword evidence="4" id="KW-0808">Transferase</keyword>
<feature type="domain" description="Response regulatory" evidence="11">
    <location>
        <begin position="9"/>
        <end position="123"/>
    </location>
</feature>
<dbReference type="SUPFAM" id="SSF52172">
    <property type="entry name" value="CheY-like"/>
    <property type="match status" value="1"/>
</dbReference>
<dbReference type="Gene3D" id="3.40.50.2300">
    <property type="match status" value="1"/>
</dbReference>
<dbReference type="InterPro" id="IPR011495">
    <property type="entry name" value="Sig_transdc_His_kin_sub2_dim/P"/>
</dbReference>
<dbReference type="Pfam" id="PF07568">
    <property type="entry name" value="HisKA_2"/>
    <property type="match status" value="1"/>
</dbReference>
<evidence type="ECO:0000259" key="11">
    <source>
        <dbReference type="PROSITE" id="PS50110"/>
    </source>
</evidence>
<keyword evidence="7" id="KW-0067">ATP-binding</keyword>
<dbReference type="GO" id="GO:0016301">
    <property type="term" value="F:kinase activity"/>
    <property type="evidence" value="ECO:0007669"/>
    <property type="project" value="UniProtKB-KW"/>
</dbReference>
<keyword evidence="9" id="KW-0175">Coiled coil</keyword>
<dbReference type="InterPro" id="IPR005467">
    <property type="entry name" value="His_kinase_dom"/>
</dbReference>
<dbReference type="SMART" id="SM00387">
    <property type="entry name" value="HATPase_c"/>
    <property type="match status" value="1"/>
</dbReference>
<dbReference type="InterPro" id="IPR001789">
    <property type="entry name" value="Sig_transdc_resp-reg_receiver"/>
</dbReference>
<keyword evidence="13" id="KW-1185">Reference proteome</keyword>